<gene>
    <name evidence="1" type="ORF">BRSU_2795</name>
</gene>
<dbReference type="InterPro" id="IPR007739">
    <property type="entry name" value="RgpF"/>
</dbReference>
<proteinExistence type="predicted"/>
<dbReference type="RefSeq" id="WP_048596163.1">
    <property type="nucleotide sequence ID" value="NZ_CVLB01000004.1"/>
</dbReference>
<name>A0A0G4KB50_9SPIR</name>
<dbReference type="AlphaFoldDB" id="A0A0G4KB50"/>
<evidence type="ECO:0000313" key="1">
    <source>
        <dbReference type="EMBL" id="CRF35671.1"/>
    </source>
</evidence>
<evidence type="ECO:0000313" key="2">
    <source>
        <dbReference type="Proteomes" id="UP000043763"/>
    </source>
</evidence>
<dbReference type="Pfam" id="PF05045">
    <property type="entry name" value="RgpF"/>
    <property type="match status" value="1"/>
</dbReference>
<protein>
    <submittedName>
        <fullName evidence="1">Uncharacterized protein</fullName>
    </submittedName>
</protein>
<sequence>MKRLAIFAGYDKDNIIDDYVVYYIKELKKVADIVYVCNCNMLESELDKISNYCIHIINGEHGEFDFGSYKRGFIYVRNNKIIFDYDYLMLINDSVFGPFFDLKTIVENMEKKDLDAWAMFHCLFDHINIEHLQSYFISIKKKIFITQNFVYFMQSITKLDSKYDMIIHHEFGLTKFFLDNNYKIGGYFDSSNIKTENDNNLPFHKSEELIRNGFPFFKRSILEPSLRLQTYNFTVDNWNNILNTIENNYDINLIKNNIERVLNIDSNTLLPKIEQTTEDNISKKDKCFKLFGLESNDKYQTLYIFGIKITIKR</sequence>
<dbReference type="EMBL" id="CVLB01000004">
    <property type="protein sequence ID" value="CRF35671.1"/>
    <property type="molecule type" value="Genomic_DNA"/>
</dbReference>
<reference evidence="2" key="1">
    <citation type="submission" date="2015-04" db="EMBL/GenBank/DDBJ databases">
        <authorList>
            <person name="Mushtaq Mamoona"/>
        </authorList>
    </citation>
    <scope>NUCLEOTIDE SEQUENCE [LARGE SCALE GENOMIC DNA]</scope>
    <source>
        <strain evidence="2">AN4859/03</strain>
    </source>
</reference>
<dbReference type="Proteomes" id="UP000043763">
    <property type="component" value="Unassembled WGS sequence"/>
</dbReference>
<dbReference type="OrthoDB" id="9815339at2"/>
<keyword evidence="2" id="KW-1185">Reference proteome</keyword>
<organism evidence="1 2">
    <name type="scientific">Brachyspira suanatina</name>
    <dbReference type="NCBI Taxonomy" id="381802"/>
    <lineage>
        <taxon>Bacteria</taxon>
        <taxon>Pseudomonadati</taxon>
        <taxon>Spirochaetota</taxon>
        <taxon>Spirochaetia</taxon>
        <taxon>Brachyspirales</taxon>
        <taxon>Brachyspiraceae</taxon>
        <taxon>Brachyspira</taxon>
    </lineage>
</organism>
<accession>A0A0G4KB50</accession>